<dbReference type="RefSeq" id="XP_028862177.1">
    <property type="nucleotide sequence ID" value="XM_029005605.1"/>
</dbReference>
<sequence length="1421" mass="169387">MFDRGVASLFLFHLKQKDKITFCKFSTRKTLIYEHIADGEDFLSQKGKTIYALVNYTYVNAKLREINHYLKSSNSANNNSNISYNHFFQISNNTAGLANNHISNDANVYRFNAVDIVERDDRGDRKDRDDNVNTVGGIHSNDHLDRAVENLYILCVKGNIDESDERIRHYVNVVLNYINEYMEEVTSDNLKNKGAEKYNEKKNKKFLSINSYLLFLNILRVLDRKKEFKNLLKLVSQNIHFLSIDIVRRIAFIHDLKKEHSFFFKEVLNYIYTIIQCNNELYYREMQNVNICINICTNFFFGKKYVQARKMYDYEINEDIIYLYNINYIYINHIITFSNIIHSEKSMYYQDEMYTGKELDIPKDDKGEEESSMQKNRDMMYLSLSSHDFTDMHKKLNKRYTSNLNKEEHTNATVSLHDETVMMTMTNKNKDATYNYTQREKRNNKMSSSTSNHNDDDAKEIYNCRSTDHLNIRTTYADDFNFNYYMIDTIYVLFNYYMNLSEKKKNDKNNLSFFFFLPDIKNNIMNIVLNFITTLKDELNKNKQLKNKKIIASLERVLKLGYAFQVPFKLEPFIFYYLNVLLVSKFDLSLLDNIKILAIFREVHNMNRGSNMNRTGKMEVAKERINEGENDIAKREEERVNEGENGIAKREEERVNEGKSITSEKVEEENTILPDEIAKIKIYTGQAEKNPKKKKKKFDLCSSSQFNTKLSSYIHAPNEMYNANSYLLDNMIKLVFDNLKKCLHTSKGSDICMLIPIVYEFHKYMDEELKNILTVQVTCNRDNINETNFINILRVFSKMKYKNELVNKFLYNVKYLASYKKSNGLTNEQSSDNDSMQNVYSFFFSCPKFFFLFFYYKSKNNLFTYKDVYYVENFIQNSFFEMNVKDFIFVLLIYYKNGIVLLPQLLLKICAIFNNGKKIIKREELLFCLFLLSKNYYALSNSASGRIDSSGNSGSYYRALGNKEDNFLMKKMNVFRKSQYTQHHIDSFINVINDILLYIYDDKMINYQADLMKHLQEEGNIRNTVEGEGKKTNDGKNNEKEEAYSEDIKVIHHNNTYMVNSEIYTCKMDFNRLKLNLIMMKIFYNLYYSFFTIRNEKKKKKKKILNSHHEKLLTHLFSCFNNNFSKNVNEIKYISPLLYHFSYLNIYSPFYFKKQICYILKNCIMDDQLVKHILLSHVFMKQKISTEIKKYIKEYVITHFEHFSMNLQVLFFKFCNNFLNMKNIENTDEQKDSLLFDQLLNNIFLNLAKMKPNNYLDIYFTISNNMVKDKKYYIQLFYYMNKCADHYTGEQLLLILFYMYKTGYSKPKIRKKVRNLILHHHKKRLINLSTYIKYILPLDEFGIYHLLPIKFQQVIYDQLGEDVKPYVRQPLKNDELNILRLAKFYELYINKLNQDFPIETTEQQDNEDAPIYIFEQMVKSY</sequence>
<dbReference type="GeneID" id="39869403"/>
<evidence type="ECO:0000256" key="1">
    <source>
        <dbReference type="SAM" id="Coils"/>
    </source>
</evidence>
<protein>
    <submittedName>
        <fullName evidence="2">Uncharacterized protein</fullName>
    </submittedName>
</protein>
<dbReference type="EMBL" id="LT594631">
    <property type="protein sequence ID" value="SCN45104.1"/>
    <property type="molecule type" value="Genomic_DNA"/>
</dbReference>
<accession>A0A1D3RIS2</accession>
<name>A0A1D3RIS2_PLAMA</name>
<reference evidence="2 3" key="1">
    <citation type="submission" date="2016-06" db="EMBL/GenBank/DDBJ databases">
        <authorList>
            <consortium name="Pathogen Informatics"/>
        </authorList>
    </citation>
    <scope>NUCLEOTIDE SEQUENCE [LARGE SCALE GENOMIC DNA]</scope>
</reference>
<dbReference type="VEuPathDB" id="PlasmoDB:PmUG01_10040300"/>
<dbReference type="Proteomes" id="UP000219813">
    <property type="component" value="Chromosome 10"/>
</dbReference>
<keyword evidence="1" id="KW-0175">Coiled coil</keyword>
<gene>
    <name evidence="2" type="primary">PmUG01_10040300</name>
    <name evidence="2" type="ORF">PMUG01_10040300</name>
</gene>
<dbReference type="OrthoDB" id="392023at2759"/>
<dbReference type="KEGG" id="pmal:PMUG01_10040300"/>
<proteinExistence type="predicted"/>
<keyword evidence="3" id="KW-1185">Reference proteome</keyword>
<evidence type="ECO:0000313" key="3">
    <source>
        <dbReference type="Proteomes" id="UP000219813"/>
    </source>
</evidence>
<organism evidence="2 3">
    <name type="scientific">Plasmodium malariae</name>
    <dbReference type="NCBI Taxonomy" id="5858"/>
    <lineage>
        <taxon>Eukaryota</taxon>
        <taxon>Sar</taxon>
        <taxon>Alveolata</taxon>
        <taxon>Apicomplexa</taxon>
        <taxon>Aconoidasida</taxon>
        <taxon>Haemosporida</taxon>
        <taxon>Plasmodiidae</taxon>
        <taxon>Plasmodium</taxon>
        <taxon>Plasmodium (Plasmodium)</taxon>
    </lineage>
</organism>
<evidence type="ECO:0000313" key="2">
    <source>
        <dbReference type="EMBL" id="SCN45104.1"/>
    </source>
</evidence>
<feature type="coiled-coil region" evidence="1">
    <location>
        <begin position="618"/>
        <end position="653"/>
    </location>
</feature>
<dbReference type="OMA" id="TDECGYI"/>